<evidence type="ECO:0000313" key="2">
    <source>
        <dbReference type="EMBL" id="KAJ1140120.1"/>
    </source>
</evidence>
<dbReference type="EMBL" id="JANPWB010000010">
    <property type="protein sequence ID" value="KAJ1140120.1"/>
    <property type="molecule type" value="Genomic_DNA"/>
</dbReference>
<evidence type="ECO:0000313" key="3">
    <source>
        <dbReference type="Proteomes" id="UP001066276"/>
    </source>
</evidence>
<reference evidence="2" key="1">
    <citation type="journal article" date="2022" name="bioRxiv">
        <title>Sequencing and chromosome-scale assembly of the giantPleurodeles waltlgenome.</title>
        <authorList>
            <person name="Brown T."/>
            <person name="Elewa A."/>
            <person name="Iarovenko S."/>
            <person name="Subramanian E."/>
            <person name="Araus A.J."/>
            <person name="Petzold A."/>
            <person name="Susuki M."/>
            <person name="Suzuki K.-i.T."/>
            <person name="Hayashi T."/>
            <person name="Toyoda A."/>
            <person name="Oliveira C."/>
            <person name="Osipova E."/>
            <person name="Leigh N.D."/>
            <person name="Simon A."/>
            <person name="Yun M.H."/>
        </authorList>
    </citation>
    <scope>NUCLEOTIDE SEQUENCE</scope>
    <source>
        <strain evidence="2">20211129_DDA</strain>
        <tissue evidence="2">Liver</tissue>
    </source>
</reference>
<comment type="caution">
    <text evidence="2">The sequence shown here is derived from an EMBL/GenBank/DDBJ whole genome shotgun (WGS) entry which is preliminary data.</text>
</comment>
<protein>
    <submittedName>
        <fullName evidence="2">Uncharacterized protein</fullName>
    </submittedName>
</protein>
<sequence length="118" mass="13298">MLTTRCTPMDPDAAPKRRRRRRAQNPYLHTAPRERPQPTSSALVLLVMYSGQPPWAPPAFLARVSEPPYARLAQPDHGALPDNKGPACWQEHYPWWQNHPTPLPPPLPPRSTLCALGL</sequence>
<accession>A0AAV7QP66</accession>
<dbReference type="AlphaFoldDB" id="A0AAV7QP66"/>
<evidence type="ECO:0000256" key="1">
    <source>
        <dbReference type="SAM" id="MobiDB-lite"/>
    </source>
</evidence>
<proteinExistence type="predicted"/>
<name>A0AAV7QP66_PLEWA</name>
<organism evidence="2 3">
    <name type="scientific">Pleurodeles waltl</name>
    <name type="common">Iberian ribbed newt</name>
    <dbReference type="NCBI Taxonomy" id="8319"/>
    <lineage>
        <taxon>Eukaryota</taxon>
        <taxon>Metazoa</taxon>
        <taxon>Chordata</taxon>
        <taxon>Craniata</taxon>
        <taxon>Vertebrata</taxon>
        <taxon>Euteleostomi</taxon>
        <taxon>Amphibia</taxon>
        <taxon>Batrachia</taxon>
        <taxon>Caudata</taxon>
        <taxon>Salamandroidea</taxon>
        <taxon>Salamandridae</taxon>
        <taxon>Pleurodelinae</taxon>
        <taxon>Pleurodeles</taxon>
    </lineage>
</organism>
<keyword evidence="3" id="KW-1185">Reference proteome</keyword>
<gene>
    <name evidence="2" type="ORF">NDU88_006480</name>
</gene>
<dbReference type="Proteomes" id="UP001066276">
    <property type="component" value="Chromosome 6"/>
</dbReference>
<feature type="region of interest" description="Disordered" evidence="1">
    <location>
        <begin position="1"/>
        <end position="39"/>
    </location>
</feature>